<dbReference type="Gene3D" id="3.40.50.150">
    <property type="entry name" value="Vaccinia Virus protein VP39"/>
    <property type="match status" value="1"/>
</dbReference>
<name>A0A852YW36_9ACTN</name>
<feature type="domain" description="Methyltransferase type 11" evidence="2">
    <location>
        <begin position="18"/>
        <end position="119"/>
    </location>
</feature>
<evidence type="ECO:0000313" key="4">
    <source>
        <dbReference type="Proteomes" id="UP000548304"/>
    </source>
</evidence>
<organism evidence="3 4">
    <name type="scientific">Actinopolyspora biskrensis</name>
    <dbReference type="NCBI Taxonomy" id="1470178"/>
    <lineage>
        <taxon>Bacteria</taxon>
        <taxon>Bacillati</taxon>
        <taxon>Actinomycetota</taxon>
        <taxon>Actinomycetes</taxon>
        <taxon>Actinopolysporales</taxon>
        <taxon>Actinopolysporaceae</taxon>
        <taxon>Actinopolyspora</taxon>
    </lineage>
</organism>
<protein>
    <submittedName>
        <fullName evidence="3">SAM-dependent methyltransferase</fullName>
    </submittedName>
</protein>
<dbReference type="PANTHER" id="PTHR44068:SF11">
    <property type="entry name" value="GERANYL DIPHOSPHATE 2-C-METHYLTRANSFERASE"/>
    <property type="match status" value="1"/>
</dbReference>
<dbReference type="PANTHER" id="PTHR44068">
    <property type="entry name" value="ZGC:194242"/>
    <property type="match status" value="1"/>
</dbReference>
<dbReference type="EMBL" id="JACBYW010000002">
    <property type="protein sequence ID" value="NYH78250.1"/>
    <property type="molecule type" value="Genomic_DNA"/>
</dbReference>
<reference evidence="3 4" key="1">
    <citation type="submission" date="2020-07" db="EMBL/GenBank/DDBJ databases">
        <title>Genomic Encyclopedia of Type Strains, Phase III (KMG-III): the genomes of soil and plant-associated and newly described type strains.</title>
        <authorList>
            <person name="Whitman W."/>
        </authorList>
    </citation>
    <scope>NUCLEOTIDE SEQUENCE [LARGE SCALE GENOMIC DNA]</scope>
    <source>
        <strain evidence="3 4">CECT 8576</strain>
    </source>
</reference>
<dbReference type="RefSeq" id="WP_179534746.1">
    <property type="nucleotide sequence ID" value="NZ_JACBYW010000002.1"/>
</dbReference>
<evidence type="ECO:0000259" key="2">
    <source>
        <dbReference type="Pfam" id="PF08241"/>
    </source>
</evidence>
<dbReference type="InterPro" id="IPR013216">
    <property type="entry name" value="Methyltransf_11"/>
</dbReference>
<dbReference type="InterPro" id="IPR029063">
    <property type="entry name" value="SAM-dependent_MTases_sf"/>
</dbReference>
<dbReference type="GO" id="GO:0008757">
    <property type="term" value="F:S-adenosylmethionine-dependent methyltransferase activity"/>
    <property type="evidence" value="ECO:0007669"/>
    <property type="project" value="InterPro"/>
</dbReference>
<evidence type="ECO:0000256" key="1">
    <source>
        <dbReference type="ARBA" id="ARBA00022679"/>
    </source>
</evidence>
<dbReference type="Proteomes" id="UP000548304">
    <property type="component" value="Unassembled WGS sequence"/>
</dbReference>
<keyword evidence="4" id="KW-1185">Reference proteome</keyword>
<evidence type="ECO:0000313" key="3">
    <source>
        <dbReference type="EMBL" id="NYH78250.1"/>
    </source>
</evidence>
<keyword evidence="3" id="KW-0489">Methyltransferase</keyword>
<sequence>MLTVDFDTLGVRPGQRVLDLGCGAGRHAFELYRRGLRVVAFDHAEQDLAEVSAMFGAMEQEGEVPDGAEATTVQGDALDLPFPDESFDHVIASEILEHIPEDDKVMHELVRVLKPGGRVSVTVPSRFPERVCWALSERYHNVEGGHVRIYRRTQLLDRLRAAGLRPVHHHHAHALHSPYWWLKCAVGVERTDHPLTGLYHRMLVWDMLHGPWLTRTLERLLNPVLGKSVVTYLYKPAGVSVA</sequence>
<dbReference type="InterPro" id="IPR050447">
    <property type="entry name" value="Erg6_SMT_methyltransf"/>
</dbReference>
<dbReference type="GO" id="GO:0032259">
    <property type="term" value="P:methylation"/>
    <property type="evidence" value="ECO:0007669"/>
    <property type="project" value="UniProtKB-KW"/>
</dbReference>
<comment type="caution">
    <text evidence="3">The sequence shown here is derived from an EMBL/GenBank/DDBJ whole genome shotgun (WGS) entry which is preliminary data.</text>
</comment>
<gene>
    <name evidence="3" type="ORF">FHR84_001572</name>
</gene>
<dbReference type="Pfam" id="PF08241">
    <property type="entry name" value="Methyltransf_11"/>
    <property type="match status" value="1"/>
</dbReference>
<dbReference type="AlphaFoldDB" id="A0A852YW36"/>
<dbReference type="CDD" id="cd02440">
    <property type="entry name" value="AdoMet_MTases"/>
    <property type="match status" value="1"/>
</dbReference>
<dbReference type="SUPFAM" id="SSF53335">
    <property type="entry name" value="S-adenosyl-L-methionine-dependent methyltransferases"/>
    <property type="match status" value="1"/>
</dbReference>
<accession>A0A852YW36</accession>
<keyword evidence="1 3" id="KW-0808">Transferase</keyword>
<proteinExistence type="predicted"/>